<feature type="transmembrane region" description="Helical" evidence="6">
    <location>
        <begin position="25"/>
        <end position="44"/>
    </location>
</feature>
<evidence type="ECO:0000256" key="5">
    <source>
        <dbReference type="ARBA" id="ARBA00023136"/>
    </source>
</evidence>
<name>A0A418QWQ3_9BACT</name>
<evidence type="ECO:0000256" key="2">
    <source>
        <dbReference type="ARBA" id="ARBA00022475"/>
    </source>
</evidence>
<feature type="transmembrane region" description="Helical" evidence="6">
    <location>
        <begin position="665"/>
        <end position="687"/>
    </location>
</feature>
<protein>
    <submittedName>
        <fullName evidence="8">RND transporter</fullName>
    </submittedName>
</protein>
<comment type="caution">
    <text evidence="8">The sequence shown here is derived from an EMBL/GenBank/DDBJ whole genome shotgun (WGS) entry which is preliminary data.</text>
</comment>
<evidence type="ECO:0000313" key="9">
    <source>
        <dbReference type="Proteomes" id="UP000284250"/>
    </source>
</evidence>
<dbReference type="Proteomes" id="UP000284250">
    <property type="component" value="Unassembled WGS sequence"/>
</dbReference>
<feature type="transmembrane region" description="Helical" evidence="6">
    <location>
        <begin position="229"/>
        <end position="248"/>
    </location>
</feature>
<proteinExistence type="predicted"/>
<dbReference type="EMBL" id="QYCN01000016">
    <property type="protein sequence ID" value="RIY09581.1"/>
    <property type="molecule type" value="Genomic_DNA"/>
</dbReference>
<organism evidence="8 9">
    <name type="scientific">Hymenobacter rubripertinctus</name>
    <dbReference type="NCBI Taxonomy" id="2029981"/>
    <lineage>
        <taxon>Bacteria</taxon>
        <taxon>Pseudomonadati</taxon>
        <taxon>Bacteroidota</taxon>
        <taxon>Cytophagia</taxon>
        <taxon>Cytophagales</taxon>
        <taxon>Hymenobacteraceae</taxon>
        <taxon>Hymenobacter</taxon>
    </lineage>
</organism>
<reference evidence="8 9" key="1">
    <citation type="submission" date="2018-09" db="EMBL/GenBank/DDBJ databases">
        <authorList>
            <person name="Zeman M."/>
            <person name="Pardy F."/>
        </authorList>
    </citation>
    <scope>NUCLEOTIDE SEQUENCE [LARGE SCALE GENOMIC DNA]</scope>
    <source>
        <strain evidence="8 9">CCM 8852</strain>
    </source>
</reference>
<feature type="transmembrane region" description="Helical" evidence="6">
    <location>
        <begin position="637"/>
        <end position="659"/>
    </location>
</feature>
<feature type="domain" description="SSD" evidence="7">
    <location>
        <begin position="255"/>
        <end position="380"/>
    </location>
</feature>
<feature type="domain" description="SSD" evidence="7">
    <location>
        <begin position="638"/>
        <end position="765"/>
    </location>
</feature>
<feature type="transmembrane region" description="Helical" evidence="6">
    <location>
        <begin position="708"/>
        <end position="731"/>
    </location>
</feature>
<dbReference type="PROSITE" id="PS50156">
    <property type="entry name" value="SSD"/>
    <property type="match status" value="2"/>
</dbReference>
<comment type="subcellular location">
    <subcellularLocation>
        <location evidence="1">Cell membrane</location>
        <topology evidence="1">Multi-pass membrane protein</topology>
    </subcellularLocation>
</comment>
<feature type="transmembrane region" description="Helical" evidence="6">
    <location>
        <begin position="358"/>
        <end position="381"/>
    </location>
</feature>
<keyword evidence="2" id="KW-1003">Cell membrane</keyword>
<evidence type="ECO:0000256" key="4">
    <source>
        <dbReference type="ARBA" id="ARBA00022989"/>
    </source>
</evidence>
<dbReference type="InterPro" id="IPR000731">
    <property type="entry name" value="SSD"/>
</dbReference>
<dbReference type="PANTHER" id="PTHR33406">
    <property type="entry name" value="MEMBRANE PROTEIN MJ1562-RELATED"/>
    <property type="match status" value="1"/>
</dbReference>
<evidence type="ECO:0000256" key="6">
    <source>
        <dbReference type="SAM" id="Phobius"/>
    </source>
</evidence>
<dbReference type="OrthoDB" id="9805018at2"/>
<keyword evidence="9" id="KW-1185">Reference proteome</keyword>
<dbReference type="AlphaFoldDB" id="A0A418QWQ3"/>
<dbReference type="Gene3D" id="1.20.1640.10">
    <property type="entry name" value="Multidrug efflux transporter AcrB transmembrane domain"/>
    <property type="match status" value="2"/>
</dbReference>
<dbReference type="Pfam" id="PF03176">
    <property type="entry name" value="MMPL"/>
    <property type="match status" value="2"/>
</dbReference>
<evidence type="ECO:0000259" key="7">
    <source>
        <dbReference type="PROSITE" id="PS50156"/>
    </source>
</evidence>
<keyword evidence="5 6" id="KW-0472">Membrane</keyword>
<dbReference type="PANTHER" id="PTHR33406:SF13">
    <property type="entry name" value="MEMBRANE PROTEIN YDFJ"/>
    <property type="match status" value="1"/>
</dbReference>
<accession>A0A418QWQ3</accession>
<evidence type="ECO:0000313" key="8">
    <source>
        <dbReference type="EMBL" id="RIY09581.1"/>
    </source>
</evidence>
<feature type="transmembrane region" description="Helical" evidence="6">
    <location>
        <begin position="288"/>
        <end position="308"/>
    </location>
</feature>
<sequence>MPASSAAPRAFFDAYFEFLRKWRHLIVWGMLLLVVALTSGVRLLRINGDLNVYFDKDNPQMQGLEHIHREYEKTDNLLVVVAPRNGNVFTRQTLDFIEQLVAEAQRAPFVARVDALTSYQHVSSSGDDLTVRSLVENARTMSPAELARVRRIALADSMLLKRLVSPSGHVAGLFLTANFPKKDFISEGPTLIKFMQEALARHPHPDIDVHLTGTVMVDNAFAESGAQDMATLIPLMILVITALVYYFSRSWISTLTSLAIVLLSAAVSMGIIGYMGMEVTASLTSGPVMIMTIVIADGIHVFTSVILAMKRGLGKEEAVREAVRLNMVPLFLTTLTTVLGYLTMNLSDSPPFRDLGNLVSIGAAVGWVLSILWLPALLLVLPLREQMARTQAKVFNFDFVGVFVTRNWRRILVVTALTSALMLPFITRNKLNDMFLDFFSDSLPVKQATTFTVNNLTGIYSIEYSLGAGRAGGVTSQAYLRKTEEFAKWFRQQPHVIQVSSVVDVVKTLNKTMHGDSASYYRLPATDALGAQYLLAYEMSLPQGQNLTNQINIDKSSSRFRVVFQNMYTEDLRKIELAANQWLRDHAPATMYFDGTSTSVMFRYLSEKNIRFLIEGFSLGILTIVICLMLATRSFRLGLITLLPNVLPSLIAFSIWGLLVGKVGMAVAFVTSFTLGIVVDNTIHFITKYKRIRREQDLTPEEATVETFRVAGSSMFVSTLILVVGFLVLVLSPFQLNSHMGMLSALTLALSLFYDFLLTPSLVLLLERGLRQRATPAPRAAPAPDAKPAMATT</sequence>
<dbReference type="InterPro" id="IPR004869">
    <property type="entry name" value="MMPL_dom"/>
</dbReference>
<keyword evidence="3 6" id="KW-0812">Transmembrane</keyword>
<dbReference type="RefSeq" id="WP_119656083.1">
    <property type="nucleotide sequence ID" value="NZ_JBHUOI010000044.1"/>
</dbReference>
<feature type="transmembrane region" description="Helical" evidence="6">
    <location>
        <begin position="743"/>
        <end position="766"/>
    </location>
</feature>
<dbReference type="SUPFAM" id="SSF82866">
    <property type="entry name" value="Multidrug efflux transporter AcrB transmembrane domain"/>
    <property type="match status" value="2"/>
</dbReference>
<feature type="transmembrane region" description="Helical" evidence="6">
    <location>
        <begin position="610"/>
        <end position="630"/>
    </location>
</feature>
<feature type="transmembrane region" description="Helical" evidence="6">
    <location>
        <begin position="328"/>
        <end position="346"/>
    </location>
</feature>
<feature type="transmembrane region" description="Helical" evidence="6">
    <location>
        <begin position="411"/>
        <end position="427"/>
    </location>
</feature>
<evidence type="ECO:0000256" key="3">
    <source>
        <dbReference type="ARBA" id="ARBA00022692"/>
    </source>
</evidence>
<keyword evidence="4 6" id="KW-1133">Transmembrane helix</keyword>
<reference evidence="8 9" key="2">
    <citation type="submission" date="2019-01" db="EMBL/GenBank/DDBJ databases">
        <title>Hymenobacter humicola sp. nov., isolated from soils in Antarctica.</title>
        <authorList>
            <person name="Sedlacek I."/>
            <person name="Holochova P."/>
            <person name="Kralova S."/>
            <person name="Pantucek R."/>
            <person name="Stankova E."/>
            <person name="Vrbovska V."/>
            <person name="Kristofova L."/>
            <person name="Svec P."/>
            <person name="Busse H.-J."/>
        </authorList>
    </citation>
    <scope>NUCLEOTIDE SEQUENCE [LARGE SCALE GENOMIC DNA]</scope>
    <source>
        <strain evidence="8 9">CCM 8852</strain>
    </source>
</reference>
<gene>
    <name evidence="8" type="ORF">D0T11_12230</name>
</gene>
<evidence type="ECO:0000256" key="1">
    <source>
        <dbReference type="ARBA" id="ARBA00004651"/>
    </source>
</evidence>
<dbReference type="InterPro" id="IPR050545">
    <property type="entry name" value="Mycobact_MmpL"/>
</dbReference>
<dbReference type="GO" id="GO:0005886">
    <property type="term" value="C:plasma membrane"/>
    <property type="evidence" value="ECO:0007669"/>
    <property type="project" value="UniProtKB-SubCell"/>
</dbReference>
<feature type="transmembrane region" description="Helical" evidence="6">
    <location>
        <begin position="255"/>
        <end position="276"/>
    </location>
</feature>